<reference evidence="11" key="1">
    <citation type="journal article" date="2020" name="mSystems">
        <title>Genome- and Community-Level Interaction Insights into Carbon Utilization and Element Cycling Functions of Hydrothermarchaeota in Hydrothermal Sediment.</title>
        <authorList>
            <person name="Zhou Z."/>
            <person name="Liu Y."/>
            <person name="Xu W."/>
            <person name="Pan J."/>
            <person name="Luo Z.H."/>
            <person name="Li M."/>
        </authorList>
    </citation>
    <scope>NUCLEOTIDE SEQUENCE [LARGE SCALE GENOMIC DNA]</scope>
    <source>
        <strain evidence="11">SpSt-579</strain>
    </source>
</reference>
<dbReference type="PANTHER" id="PTHR33571">
    <property type="entry name" value="SSL8005 PROTEIN"/>
    <property type="match status" value="1"/>
</dbReference>
<feature type="domain" description="Polymerase nucleotidyl transferase" evidence="10">
    <location>
        <begin position="8"/>
        <end position="89"/>
    </location>
</feature>
<comment type="similarity">
    <text evidence="9">Belongs to the MntA antitoxin family.</text>
</comment>
<sequence length="97" mass="11329">MKTIFENKKQLEEFCEDNDISYLGLFGSYARGEEKKKSDIDILVDFNKTKSLFEIADTQIFLEKSTGKPVDLVLKDCVKPELKPYIQKDLITLYEKR</sequence>
<dbReference type="AlphaFoldDB" id="A0A7C4R5I5"/>
<evidence type="ECO:0000256" key="5">
    <source>
        <dbReference type="ARBA" id="ARBA00022723"/>
    </source>
</evidence>
<dbReference type="Gene3D" id="3.30.460.10">
    <property type="entry name" value="Beta Polymerase, domain 2"/>
    <property type="match status" value="1"/>
</dbReference>
<evidence type="ECO:0000256" key="8">
    <source>
        <dbReference type="ARBA" id="ARBA00022842"/>
    </source>
</evidence>
<comment type="caution">
    <text evidence="11">The sequence shown here is derived from an EMBL/GenBank/DDBJ whole genome shotgun (WGS) entry which is preliminary data.</text>
</comment>
<evidence type="ECO:0000256" key="9">
    <source>
        <dbReference type="ARBA" id="ARBA00038276"/>
    </source>
</evidence>
<dbReference type="CDD" id="cd05403">
    <property type="entry name" value="NT_KNTase_like"/>
    <property type="match status" value="1"/>
</dbReference>
<dbReference type="GO" id="GO:0046872">
    <property type="term" value="F:metal ion binding"/>
    <property type="evidence" value="ECO:0007669"/>
    <property type="project" value="UniProtKB-KW"/>
</dbReference>
<dbReference type="InterPro" id="IPR052038">
    <property type="entry name" value="Type-VII_TA_antitoxin"/>
</dbReference>
<dbReference type="InterPro" id="IPR002934">
    <property type="entry name" value="Polymerase_NTP_transf_dom"/>
</dbReference>
<keyword evidence="2" id="KW-1277">Toxin-antitoxin system</keyword>
<dbReference type="InterPro" id="IPR043519">
    <property type="entry name" value="NT_sf"/>
</dbReference>
<evidence type="ECO:0000313" key="11">
    <source>
        <dbReference type="EMBL" id="HGT71279.1"/>
    </source>
</evidence>
<gene>
    <name evidence="11" type="ORF">ENT43_03405</name>
</gene>
<proteinExistence type="inferred from homology"/>
<accession>A0A7C4R5I5</accession>
<keyword evidence="4" id="KW-0548">Nucleotidyltransferase</keyword>
<dbReference type="SUPFAM" id="SSF81301">
    <property type="entry name" value="Nucleotidyltransferase"/>
    <property type="match status" value="1"/>
</dbReference>
<evidence type="ECO:0000256" key="3">
    <source>
        <dbReference type="ARBA" id="ARBA00022679"/>
    </source>
</evidence>
<comment type="cofactor">
    <cofactor evidence="1">
        <name>Mg(2+)</name>
        <dbReference type="ChEBI" id="CHEBI:18420"/>
    </cofactor>
</comment>
<evidence type="ECO:0000256" key="6">
    <source>
        <dbReference type="ARBA" id="ARBA00022741"/>
    </source>
</evidence>
<evidence type="ECO:0000259" key="10">
    <source>
        <dbReference type="Pfam" id="PF01909"/>
    </source>
</evidence>
<dbReference type="GO" id="GO:0016779">
    <property type="term" value="F:nucleotidyltransferase activity"/>
    <property type="evidence" value="ECO:0007669"/>
    <property type="project" value="UniProtKB-KW"/>
</dbReference>
<dbReference type="Pfam" id="PF01909">
    <property type="entry name" value="NTP_transf_2"/>
    <property type="match status" value="1"/>
</dbReference>
<keyword evidence="7" id="KW-0067">ATP-binding</keyword>
<keyword evidence="5" id="KW-0479">Metal-binding</keyword>
<evidence type="ECO:0000256" key="7">
    <source>
        <dbReference type="ARBA" id="ARBA00022840"/>
    </source>
</evidence>
<dbReference type="GO" id="GO:0005524">
    <property type="term" value="F:ATP binding"/>
    <property type="evidence" value="ECO:0007669"/>
    <property type="project" value="UniProtKB-KW"/>
</dbReference>
<dbReference type="PANTHER" id="PTHR33571:SF19">
    <property type="entry name" value="PROTEIN ADENYLYLTRANSFERASE MJ0128-RELATED"/>
    <property type="match status" value="1"/>
</dbReference>
<protein>
    <recommendedName>
        <fullName evidence="10">Polymerase nucleotidyl transferase domain-containing protein</fullName>
    </recommendedName>
</protein>
<evidence type="ECO:0000256" key="2">
    <source>
        <dbReference type="ARBA" id="ARBA00022649"/>
    </source>
</evidence>
<evidence type="ECO:0000256" key="4">
    <source>
        <dbReference type="ARBA" id="ARBA00022695"/>
    </source>
</evidence>
<keyword evidence="8" id="KW-0460">Magnesium</keyword>
<keyword evidence="3" id="KW-0808">Transferase</keyword>
<keyword evidence="6" id="KW-0547">Nucleotide-binding</keyword>
<evidence type="ECO:0000256" key="1">
    <source>
        <dbReference type="ARBA" id="ARBA00001946"/>
    </source>
</evidence>
<organism evidence="11">
    <name type="scientific">candidate division CPR3 bacterium</name>
    <dbReference type="NCBI Taxonomy" id="2268181"/>
    <lineage>
        <taxon>Bacteria</taxon>
        <taxon>Bacteria division CPR3</taxon>
    </lineage>
</organism>
<dbReference type="EMBL" id="DSYQ01000016">
    <property type="protein sequence ID" value="HGT71279.1"/>
    <property type="molecule type" value="Genomic_DNA"/>
</dbReference>
<name>A0A7C4R5I5_UNCC3</name>